<sequence>MIAQRAYQQAWSLSVTAARNFQ</sequence>
<reference evidence="1 2" key="1">
    <citation type="journal article" date="2018" name="Front. Plant Sci.">
        <title>Red Clover (Trifolium pratense) and Zigzag Clover (T. medium) - A Picture of Genomic Similarities and Differences.</title>
        <authorList>
            <person name="Dluhosova J."/>
            <person name="Istvanek J."/>
            <person name="Nedelnik J."/>
            <person name="Repkova J."/>
        </authorList>
    </citation>
    <scope>NUCLEOTIDE SEQUENCE [LARGE SCALE GENOMIC DNA]</scope>
    <source>
        <strain evidence="2">cv. 10/8</strain>
        <tissue evidence="1">Leaf</tissue>
    </source>
</reference>
<dbReference type="AlphaFoldDB" id="A0A392VST4"/>
<proteinExistence type="predicted"/>
<keyword evidence="2" id="KW-1185">Reference proteome</keyword>
<dbReference type="EMBL" id="LXQA011246204">
    <property type="protein sequence ID" value="MCI90499.1"/>
    <property type="molecule type" value="Genomic_DNA"/>
</dbReference>
<organism evidence="1 2">
    <name type="scientific">Trifolium medium</name>
    <dbReference type="NCBI Taxonomy" id="97028"/>
    <lineage>
        <taxon>Eukaryota</taxon>
        <taxon>Viridiplantae</taxon>
        <taxon>Streptophyta</taxon>
        <taxon>Embryophyta</taxon>
        <taxon>Tracheophyta</taxon>
        <taxon>Spermatophyta</taxon>
        <taxon>Magnoliopsida</taxon>
        <taxon>eudicotyledons</taxon>
        <taxon>Gunneridae</taxon>
        <taxon>Pentapetalae</taxon>
        <taxon>rosids</taxon>
        <taxon>fabids</taxon>
        <taxon>Fabales</taxon>
        <taxon>Fabaceae</taxon>
        <taxon>Papilionoideae</taxon>
        <taxon>50 kb inversion clade</taxon>
        <taxon>NPAAA clade</taxon>
        <taxon>Hologalegina</taxon>
        <taxon>IRL clade</taxon>
        <taxon>Trifolieae</taxon>
        <taxon>Trifolium</taxon>
    </lineage>
</organism>
<accession>A0A392VST4</accession>
<name>A0A392VST4_9FABA</name>
<evidence type="ECO:0000313" key="1">
    <source>
        <dbReference type="EMBL" id="MCI90499.1"/>
    </source>
</evidence>
<evidence type="ECO:0000313" key="2">
    <source>
        <dbReference type="Proteomes" id="UP000265520"/>
    </source>
</evidence>
<dbReference type="Proteomes" id="UP000265520">
    <property type="component" value="Unassembled WGS sequence"/>
</dbReference>
<protein>
    <submittedName>
        <fullName evidence="1">Uncharacterized protein</fullName>
    </submittedName>
</protein>
<comment type="caution">
    <text evidence="1">The sequence shown here is derived from an EMBL/GenBank/DDBJ whole genome shotgun (WGS) entry which is preliminary data.</text>
</comment>
<feature type="non-terminal residue" evidence="1">
    <location>
        <position position="22"/>
    </location>
</feature>